<evidence type="ECO:0000256" key="4">
    <source>
        <dbReference type="ARBA" id="ARBA00022737"/>
    </source>
</evidence>
<dbReference type="InterPro" id="IPR020841">
    <property type="entry name" value="PKS_Beta-ketoAc_synthase_dom"/>
</dbReference>
<dbReference type="Gene3D" id="3.40.47.10">
    <property type="match status" value="1"/>
</dbReference>
<dbReference type="SMART" id="SM00827">
    <property type="entry name" value="PKS_AT"/>
    <property type="match status" value="1"/>
</dbReference>
<dbReference type="InterPro" id="IPR009081">
    <property type="entry name" value="PP-bd_ACP"/>
</dbReference>
<gene>
    <name evidence="10" type="ORF">BDV39DRAFT_217114</name>
</gene>
<dbReference type="Pfam" id="PF00109">
    <property type="entry name" value="ketoacyl-synt"/>
    <property type="match status" value="1"/>
</dbReference>
<dbReference type="SUPFAM" id="SSF53474">
    <property type="entry name" value="alpha/beta-Hydrolases"/>
    <property type="match status" value="1"/>
</dbReference>
<dbReference type="InterPro" id="IPR050091">
    <property type="entry name" value="PKS_NRPS_Biosynth_Enz"/>
</dbReference>
<dbReference type="InterPro" id="IPR014030">
    <property type="entry name" value="Ketoacyl_synth_N"/>
</dbReference>
<dbReference type="Pfam" id="PF00975">
    <property type="entry name" value="Thioesterase"/>
    <property type="match status" value="1"/>
</dbReference>
<dbReference type="InterPro" id="IPR030918">
    <property type="entry name" value="PT_fungal_PKS"/>
</dbReference>
<dbReference type="PROSITE" id="PS52004">
    <property type="entry name" value="KS3_2"/>
    <property type="match status" value="1"/>
</dbReference>
<dbReference type="SUPFAM" id="SSF53901">
    <property type="entry name" value="Thiolase-like"/>
    <property type="match status" value="1"/>
</dbReference>
<dbReference type="FunFam" id="3.40.47.10:FF:000031">
    <property type="entry name" value="Sterigmatocystin biosynthesis polyketide synthase"/>
    <property type="match status" value="1"/>
</dbReference>
<dbReference type="InterPro" id="IPR016036">
    <property type="entry name" value="Malonyl_transacylase_ACP-bd"/>
</dbReference>
<dbReference type="InterPro" id="IPR016039">
    <property type="entry name" value="Thiolase-like"/>
</dbReference>
<dbReference type="FunFam" id="1.10.1200.10:FF:000011">
    <property type="entry name" value="Sterigmatocystin biosynthesis polyketide synthase"/>
    <property type="match status" value="1"/>
</dbReference>
<dbReference type="Pfam" id="PF00550">
    <property type="entry name" value="PP-binding"/>
    <property type="match status" value="1"/>
</dbReference>
<dbReference type="InterPro" id="IPR036736">
    <property type="entry name" value="ACP-like_sf"/>
</dbReference>
<sequence length="2123" mass="232369">MLPSSFNNLIPYPTMAQSRQLFLFGDQTADFVPKLRGLLSVQDSPILAAFLDQSHYVVRAQMLQSMNTVDHKLARTADLRQMVQKYVDGKLTPAFRTALVCLCQLGCFIREYEESGNRYPQPSDSYVLGFCMGSLAAVAVSCSRSLSELLPIAVQTVLIAFRLGLCALEMRDRVDGRSDDRGDPWSTIVWGLDPQQARDQIEVFCQTTNVPQTRRPWISCISKNAITLSGSPSTLRAFCAMPEMAQHRTAPIPICLPAHNGALFTQADITAILDTTPATPWEQLPSQIPYISHVTGNVVQTTNYRDLIEVALSETLLEQVRLDLVETGLPRLLQSRQVKSVTIVPFLTRMNETMSNILPDSFISTETRTGTGRAIPASGRPGAGKCKLAIVSMSGRFPESPTTESFWDLLYKGLDVCKEVPRRRWDINTHVDPSGKARNKGATKWGCWLDFSGDFDPRFFGISPKEAPQMDPAQRMALMSTYEAMERAGLVPDTTPSTQRDRIGVFHGVTSNDWMETNTAQNIDTYFITGGNRGFIPGRINFCFEFAGPSYTNDTACSSSLAAIHLACNSLWRGDCDTAVAGGTNMIYTPDGHTGLDKGFFLSRTGNCKPYDDKADGYCRAEGVGTVFIKRLEDALADNDPILGVILDAKTNHSAMSESMTRPHVGAQIDNMTAALNTTGLHPNDFSYIEMHGTGTQVGDAVEMESVLSVFAPSETARKADQPLFVGSAKANVGHGEGVSGVTSLIKVLMMMQHDTIPPHCGIKPGSKINRNFPDLGARNVHIAFEPKLWPRTHTPRRVLINNFSAAGGNTALIVEDAPERHWPTEKDPRSSHIVALSAHVGTSLKTNLERLHQYVLKNPHTDLAQLSYTTTARRWHYLHRVSVTGASVEEVTRKLEMAIQNGDGVSRPKSKPKILFAFTGQGSQYATMGKQLYDAYPSFREDLEKFDRLAQSHGFPSFLHVCTSPKGDVEEMAPVVVQLAITCLQMALTNLITSFGIRADASVGHSLGEFAALYAAGVLSASDVVYLVGQRAELLQERCQRGTHAMLAVKATPEALSQWIQDHHCEVACINGPEDTVLSGTTENIAKVQRAMTDSRIKCMLLKLPFAFHSAQVQPILDDFEALAQGATFAKPQLPILSPLLRTEIREQGVVTPSYVAQHCRHTVDMAQALRSAREKGLIDDKTLVIELGPKPLISGMVKMTLGEKITTLPTLAPNKAIWPSLQKILTSVYTGGWDINWKKYHAPFASSQRVVDLPSYGWDLKDYYIPYQGDWCLHRHQQDCKCATPGHEIKTAEYQVPPESQPHRPSKLDPSKEAFPEIKTTTTLHRVVEETTKPLGATLVVETDISRKDLNGLARGHLVDGIPLCTPSFYADIAMQVGQYSMQRLRAGHPGAGAIDGLVDVSDMVVDKALVPHGKGPQLLRTTLTMEWPPKAAATTRSAKVKFATYFADGKLDTEHATCTVRFTTDAQLKSLRRSVSEYKTHIRQLHDGHAKGQFMRYSRKTGYKLMSSMARFNPDYMLLDHLVLNEAENEAASSVDFSLGSSEGTFAAHPAHVDAITQVAGFAMNANDNVDIEKQVYVNHGWDSFQIYQPLDNSKSYEVYTKMGQAKENDLVHGDVVVLDGEQVVAFFRGLSLRSVPRGALRVVLQSTVKKADRQLGFKAMPSPPPPTTTIPISPLKPATTQVSGQAIPAEATHSHTPPQPNHFPAPETTGSAPAAKGVGVNNEKLDAVMRVVSEESGIALEELTDDSNFADMGIDSLSSMVIGSRFREDLGLDLGPEFSLFIDCTTVRALKDFMLGSGGAGSGCNIEDSPSSATPGINPETDWSSIASDSIFASEDHGHSSESGADTGSPPALDLKPYCRPSTSVVLQGLPMVARKTLFMLPDGGGSAFSYASLPRLKSDTAVVGLNCPYARDPENMNCTHGAMIESFCNEIRRRQPRGPYHLGGWSSGGAFAYVVAEALVNQGEEVHSLIIIDAPIPQAMEQLPRAFYEHCNSIGLFATQPGASPDGSTEPPSYLIPHFTAVVDVMLDYKLAPLHARRMPKVGIVWAADTVMDERDAPKMKGMHFMIQKRTEFGPDGWDTIMPGASFDIVRADGANHFTLMQKEHVSIISDLIDRIMS</sequence>
<feature type="domain" description="Ketosynthase family 3 (KS3)" evidence="8">
    <location>
        <begin position="385"/>
        <end position="817"/>
    </location>
</feature>
<dbReference type="InterPro" id="IPR016035">
    <property type="entry name" value="Acyl_Trfase/lysoPLipase"/>
</dbReference>
<feature type="active site" description="Proton acceptor; for dehydratase activity" evidence="5">
    <location>
        <position position="1359"/>
    </location>
</feature>
<dbReference type="Gene3D" id="3.30.70.250">
    <property type="entry name" value="Malonyl-CoA ACP transacylase, ACP-binding"/>
    <property type="match status" value="1"/>
</dbReference>
<name>A0A5N6WU58_9EURO</name>
<dbReference type="Pfam" id="PF22621">
    <property type="entry name" value="CurL-like_PKS_C"/>
    <property type="match status" value="1"/>
</dbReference>
<dbReference type="GO" id="GO:0044550">
    <property type="term" value="P:secondary metabolite biosynthetic process"/>
    <property type="evidence" value="ECO:0007669"/>
    <property type="project" value="UniProtKB-ARBA"/>
</dbReference>
<dbReference type="PANTHER" id="PTHR43775:SF40">
    <property type="entry name" value="NORSOLORINIC ACID SYNTHASE STCA"/>
    <property type="match status" value="1"/>
</dbReference>
<evidence type="ECO:0000256" key="6">
    <source>
        <dbReference type="SAM" id="MobiDB-lite"/>
    </source>
</evidence>
<dbReference type="PANTHER" id="PTHR43775">
    <property type="entry name" value="FATTY ACID SYNTHASE"/>
    <property type="match status" value="1"/>
</dbReference>
<feature type="region of interest" description="C-terminal hotdog fold" evidence="5">
    <location>
        <begin position="1493"/>
        <end position="1645"/>
    </location>
</feature>
<dbReference type="GO" id="GO:0031177">
    <property type="term" value="F:phosphopantetheine binding"/>
    <property type="evidence" value="ECO:0007669"/>
    <property type="project" value="InterPro"/>
</dbReference>
<dbReference type="PROSITE" id="PS50075">
    <property type="entry name" value="CARRIER"/>
    <property type="match status" value="1"/>
</dbReference>
<evidence type="ECO:0000256" key="2">
    <source>
        <dbReference type="ARBA" id="ARBA00022553"/>
    </source>
</evidence>
<proteinExistence type="predicted"/>
<keyword evidence="3" id="KW-0808">Transferase</keyword>
<dbReference type="Gene3D" id="3.30.70.3290">
    <property type="match status" value="1"/>
</dbReference>
<dbReference type="GO" id="GO:0006633">
    <property type="term" value="P:fatty acid biosynthetic process"/>
    <property type="evidence" value="ECO:0007669"/>
    <property type="project" value="TreeGrafter"/>
</dbReference>
<evidence type="ECO:0000313" key="10">
    <source>
        <dbReference type="EMBL" id="KAE8324421.1"/>
    </source>
</evidence>
<keyword evidence="2" id="KW-0597">Phosphoprotein</keyword>
<dbReference type="FunFam" id="3.40.50.1820:FF:000116">
    <property type="entry name" value="Sterigmatocystin biosynthesis polyketide synthase"/>
    <property type="match status" value="1"/>
</dbReference>
<dbReference type="Pfam" id="PF16073">
    <property type="entry name" value="SAT"/>
    <property type="match status" value="1"/>
</dbReference>
<dbReference type="InterPro" id="IPR014031">
    <property type="entry name" value="Ketoacyl_synth_C"/>
</dbReference>
<dbReference type="InterPro" id="IPR049900">
    <property type="entry name" value="PKS_mFAS_DH"/>
</dbReference>
<dbReference type="Gene3D" id="3.40.366.10">
    <property type="entry name" value="Malonyl-Coenzyme A Acyl Carrier Protein, domain 2"/>
    <property type="match status" value="2"/>
</dbReference>
<dbReference type="InterPro" id="IPR001227">
    <property type="entry name" value="Ac_transferase_dom_sf"/>
</dbReference>
<feature type="region of interest" description="N-terminal hotdog fold" evidence="5">
    <location>
        <begin position="1327"/>
        <end position="1470"/>
    </location>
</feature>
<dbReference type="SMART" id="SM00823">
    <property type="entry name" value="PKS_PP"/>
    <property type="match status" value="1"/>
</dbReference>
<accession>A0A5N6WU58</accession>
<dbReference type="Gene3D" id="3.10.129.110">
    <property type="entry name" value="Polyketide synthase dehydratase"/>
    <property type="match status" value="1"/>
</dbReference>
<dbReference type="SUPFAM" id="SSF47336">
    <property type="entry name" value="ACP-like"/>
    <property type="match status" value="1"/>
</dbReference>
<feature type="domain" description="PKS/mFAS DH" evidence="9">
    <location>
        <begin position="1327"/>
        <end position="1645"/>
    </location>
</feature>
<evidence type="ECO:0000256" key="5">
    <source>
        <dbReference type="PROSITE-ProRule" id="PRU01363"/>
    </source>
</evidence>
<dbReference type="Pfam" id="PF00698">
    <property type="entry name" value="Acyl_transf_1"/>
    <property type="match status" value="1"/>
</dbReference>
<feature type="region of interest" description="Disordered" evidence="6">
    <location>
        <begin position="1838"/>
        <end position="1857"/>
    </location>
</feature>
<reference evidence="11" key="1">
    <citation type="submission" date="2019-04" db="EMBL/GenBank/DDBJ databases">
        <title>Friends and foes A comparative genomics studyof 23 Aspergillus species from section Flavi.</title>
        <authorList>
            <consortium name="DOE Joint Genome Institute"/>
            <person name="Kjaerbolling I."/>
            <person name="Vesth T."/>
            <person name="Frisvad J.C."/>
            <person name="Nybo J.L."/>
            <person name="Theobald S."/>
            <person name="Kildgaard S."/>
            <person name="Isbrandt T."/>
            <person name="Kuo A."/>
            <person name="Sato A."/>
            <person name="Lyhne E.K."/>
            <person name="Kogle M.E."/>
            <person name="Wiebenga A."/>
            <person name="Kun R.S."/>
            <person name="Lubbers R.J."/>
            <person name="Makela M.R."/>
            <person name="Barry K."/>
            <person name="Chovatia M."/>
            <person name="Clum A."/>
            <person name="Daum C."/>
            <person name="Haridas S."/>
            <person name="He G."/>
            <person name="LaButti K."/>
            <person name="Lipzen A."/>
            <person name="Mondo S."/>
            <person name="Riley R."/>
            <person name="Salamov A."/>
            <person name="Simmons B.A."/>
            <person name="Magnuson J.K."/>
            <person name="Henrissat B."/>
            <person name="Mortensen U.H."/>
            <person name="Larsen T.O."/>
            <person name="Devries R.P."/>
            <person name="Grigoriev I.V."/>
            <person name="Machida M."/>
            <person name="Baker S.E."/>
            <person name="Andersen M.R."/>
        </authorList>
    </citation>
    <scope>NUCLEOTIDE SEQUENCE [LARGE SCALE GENOMIC DNA]</scope>
    <source>
        <strain evidence="11">CBS 130017</strain>
    </source>
</reference>
<dbReference type="PROSITE" id="PS52019">
    <property type="entry name" value="PKS_MFAS_DH"/>
    <property type="match status" value="1"/>
</dbReference>
<dbReference type="CDD" id="cd00833">
    <property type="entry name" value="PKS"/>
    <property type="match status" value="1"/>
</dbReference>
<dbReference type="NCBIfam" id="TIGR04532">
    <property type="entry name" value="PT_fungal_PKS"/>
    <property type="match status" value="1"/>
</dbReference>
<dbReference type="SUPFAM" id="SSF55048">
    <property type="entry name" value="Probable ACP-binding domain of malonyl-CoA ACP transacylase"/>
    <property type="match status" value="1"/>
</dbReference>
<evidence type="ECO:0000313" key="11">
    <source>
        <dbReference type="Proteomes" id="UP000325945"/>
    </source>
</evidence>
<dbReference type="InterPro" id="IPR001031">
    <property type="entry name" value="Thioesterase"/>
</dbReference>
<evidence type="ECO:0000256" key="3">
    <source>
        <dbReference type="ARBA" id="ARBA00022679"/>
    </source>
</evidence>
<dbReference type="InterPro" id="IPR014043">
    <property type="entry name" value="Acyl_transferase_dom"/>
</dbReference>
<dbReference type="InterPro" id="IPR020806">
    <property type="entry name" value="PKS_PP-bd"/>
</dbReference>
<dbReference type="InterPro" id="IPR032088">
    <property type="entry name" value="SAT"/>
</dbReference>
<dbReference type="Pfam" id="PF02801">
    <property type="entry name" value="Ketoacyl-synt_C"/>
    <property type="match status" value="1"/>
</dbReference>
<dbReference type="InterPro" id="IPR049551">
    <property type="entry name" value="PKS_DH_C"/>
</dbReference>
<feature type="domain" description="Carrier" evidence="7">
    <location>
        <begin position="1723"/>
        <end position="1802"/>
    </location>
</feature>
<evidence type="ECO:0000259" key="9">
    <source>
        <dbReference type="PROSITE" id="PS52019"/>
    </source>
</evidence>
<dbReference type="EMBL" id="ML741818">
    <property type="protein sequence ID" value="KAE8324421.1"/>
    <property type="molecule type" value="Genomic_DNA"/>
</dbReference>
<organism evidence="10 11">
    <name type="scientific">Aspergillus sergii</name>
    <dbReference type="NCBI Taxonomy" id="1034303"/>
    <lineage>
        <taxon>Eukaryota</taxon>
        <taxon>Fungi</taxon>
        <taxon>Dikarya</taxon>
        <taxon>Ascomycota</taxon>
        <taxon>Pezizomycotina</taxon>
        <taxon>Eurotiomycetes</taxon>
        <taxon>Eurotiomycetidae</taxon>
        <taxon>Eurotiales</taxon>
        <taxon>Aspergillaceae</taxon>
        <taxon>Aspergillus</taxon>
        <taxon>Aspergillus subgen. Circumdati</taxon>
    </lineage>
</organism>
<dbReference type="FunFam" id="3.10.129.110:FF:000001">
    <property type="entry name" value="Sterigmatocystin biosynthesis polyketide synthase"/>
    <property type="match status" value="1"/>
</dbReference>
<dbReference type="FunFam" id="3.30.70.250:FF:000010">
    <property type="entry name" value="Sterigmatocystin biosynthesis polyketide synthase"/>
    <property type="match status" value="1"/>
</dbReference>
<evidence type="ECO:0000259" key="7">
    <source>
        <dbReference type="PROSITE" id="PS50075"/>
    </source>
</evidence>
<dbReference type="FunFam" id="3.40.366.10:FF:000023">
    <property type="entry name" value="Sterigmatocystin biosynthesis polyketide synthase"/>
    <property type="match status" value="1"/>
</dbReference>
<dbReference type="Proteomes" id="UP000325945">
    <property type="component" value="Unassembled WGS sequence"/>
</dbReference>
<dbReference type="SMART" id="SM00825">
    <property type="entry name" value="PKS_KS"/>
    <property type="match status" value="1"/>
</dbReference>
<feature type="active site" description="Proton donor; for dehydratase activity" evidence="5">
    <location>
        <position position="1557"/>
    </location>
</feature>
<keyword evidence="4" id="KW-0677">Repeat</keyword>
<dbReference type="SUPFAM" id="SSF52151">
    <property type="entry name" value="FabD/lysophospholipase-like"/>
    <property type="match status" value="1"/>
</dbReference>
<feature type="region of interest" description="Disordered" evidence="6">
    <location>
        <begin position="1688"/>
        <end position="1721"/>
    </location>
</feature>
<evidence type="ECO:0000259" key="8">
    <source>
        <dbReference type="PROSITE" id="PS52004"/>
    </source>
</evidence>
<dbReference type="Gene3D" id="1.10.1200.10">
    <property type="entry name" value="ACP-like"/>
    <property type="match status" value="1"/>
</dbReference>
<dbReference type="InterPro" id="IPR042104">
    <property type="entry name" value="PKS_dehydratase_sf"/>
</dbReference>
<dbReference type="InterPro" id="IPR029058">
    <property type="entry name" value="AB_hydrolase_fold"/>
</dbReference>
<keyword evidence="1" id="KW-0596">Phosphopantetheine</keyword>
<protein>
    <submittedName>
        <fullName evidence="10">Noranthrone synthase</fullName>
    </submittedName>
</protein>
<dbReference type="GO" id="GO:0004312">
    <property type="term" value="F:fatty acid synthase activity"/>
    <property type="evidence" value="ECO:0007669"/>
    <property type="project" value="TreeGrafter"/>
</dbReference>
<dbReference type="Gene3D" id="3.40.50.1820">
    <property type="entry name" value="alpha/beta hydrolase"/>
    <property type="match status" value="1"/>
</dbReference>
<keyword evidence="11" id="KW-1185">Reference proteome</keyword>
<dbReference type="FunFam" id="3.40.366.10:FF:000002">
    <property type="entry name" value="Probable polyketide synthase 2"/>
    <property type="match status" value="1"/>
</dbReference>
<dbReference type="Pfam" id="PF14765">
    <property type="entry name" value="PS-DH"/>
    <property type="match status" value="1"/>
</dbReference>
<evidence type="ECO:0000256" key="1">
    <source>
        <dbReference type="ARBA" id="ARBA00022450"/>
    </source>
</evidence>